<feature type="compositionally biased region" description="Basic and acidic residues" evidence="5">
    <location>
        <begin position="97"/>
        <end position="115"/>
    </location>
</feature>
<dbReference type="Pfam" id="PF00005">
    <property type="entry name" value="ABC_tran"/>
    <property type="match status" value="1"/>
</dbReference>
<dbReference type="STRING" id="1544413.Clow_02135"/>
<dbReference type="PATRIC" id="fig|1544413.3.peg.2137"/>
<dbReference type="SMART" id="SM00382">
    <property type="entry name" value="AAA"/>
    <property type="match status" value="1"/>
</dbReference>
<feature type="compositionally biased region" description="Polar residues" evidence="5">
    <location>
        <begin position="1"/>
        <end position="20"/>
    </location>
</feature>
<protein>
    <submittedName>
        <fullName evidence="7">ABC transporter ATP-binding protein YxdL</fullName>
    </submittedName>
</protein>
<dbReference type="GO" id="GO:0098796">
    <property type="term" value="C:membrane protein complex"/>
    <property type="evidence" value="ECO:0007669"/>
    <property type="project" value="UniProtKB-ARBA"/>
</dbReference>
<dbReference type="GO" id="GO:0022857">
    <property type="term" value="F:transmembrane transporter activity"/>
    <property type="evidence" value="ECO:0007669"/>
    <property type="project" value="UniProtKB-ARBA"/>
</dbReference>
<accession>A0A0Q0YR52</accession>
<feature type="compositionally biased region" description="Low complexity" evidence="5">
    <location>
        <begin position="201"/>
        <end position="216"/>
    </location>
</feature>
<comment type="caution">
    <text evidence="7">The sequence shown here is derived from an EMBL/GenBank/DDBJ whole genome shotgun (WGS) entry which is preliminary data.</text>
</comment>
<feature type="region of interest" description="Disordered" evidence="5">
    <location>
        <begin position="1"/>
        <end position="234"/>
    </location>
</feature>
<dbReference type="EMBL" id="LKEV01000007">
    <property type="protein sequence ID" value="KQB84872.1"/>
    <property type="molecule type" value="Genomic_DNA"/>
</dbReference>
<evidence type="ECO:0000256" key="4">
    <source>
        <dbReference type="ARBA" id="ARBA00022840"/>
    </source>
</evidence>
<feature type="compositionally biased region" description="Basic and acidic residues" evidence="5">
    <location>
        <begin position="190"/>
        <end position="200"/>
    </location>
</feature>
<dbReference type="Proteomes" id="UP000050488">
    <property type="component" value="Unassembled WGS sequence"/>
</dbReference>
<gene>
    <name evidence="7" type="primary">yxdL</name>
    <name evidence="7" type="ORF">Clow_02135</name>
</gene>
<evidence type="ECO:0000256" key="1">
    <source>
        <dbReference type="ARBA" id="ARBA00005417"/>
    </source>
</evidence>
<evidence type="ECO:0000259" key="6">
    <source>
        <dbReference type="PROSITE" id="PS50893"/>
    </source>
</evidence>
<keyword evidence="3" id="KW-0547">Nucleotide-binding</keyword>
<name>A0A0Q0YR52_9CORY</name>
<dbReference type="Gene3D" id="3.40.50.300">
    <property type="entry name" value="P-loop containing nucleotide triphosphate hydrolases"/>
    <property type="match status" value="1"/>
</dbReference>
<dbReference type="InterPro" id="IPR027417">
    <property type="entry name" value="P-loop_NTPase"/>
</dbReference>
<dbReference type="InterPro" id="IPR017911">
    <property type="entry name" value="MacB-like_ATP-bd"/>
</dbReference>
<feature type="compositionally biased region" description="Basic and acidic residues" evidence="5">
    <location>
        <begin position="38"/>
        <end position="47"/>
    </location>
</feature>
<dbReference type="GO" id="GO:0005524">
    <property type="term" value="F:ATP binding"/>
    <property type="evidence" value="ECO:0007669"/>
    <property type="project" value="UniProtKB-KW"/>
</dbReference>
<keyword evidence="8" id="KW-1185">Reference proteome</keyword>
<dbReference type="InterPro" id="IPR003439">
    <property type="entry name" value="ABC_transporter-like_ATP-bd"/>
</dbReference>
<feature type="compositionally biased region" description="Basic and acidic residues" evidence="5">
    <location>
        <begin position="149"/>
        <end position="160"/>
    </location>
</feature>
<evidence type="ECO:0000256" key="2">
    <source>
        <dbReference type="ARBA" id="ARBA00022448"/>
    </source>
</evidence>
<dbReference type="PROSITE" id="PS50893">
    <property type="entry name" value="ABC_TRANSPORTER_2"/>
    <property type="match status" value="1"/>
</dbReference>
<dbReference type="PANTHER" id="PTHR42798:SF6">
    <property type="entry name" value="CELL DIVISION ATP-BINDING PROTEIN FTSE"/>
    <property type="match status" value="1"/>
</dbReference>
<sequence length="479" mass="51678">MAGQDSQGPRNIPGVNSNNPVWPKPSKTKRLAGEEPSSGEKKDEKVAWPKIRQAGSAGMPKVEKKSGAAAEKPTVEKKLEEKKPSSTGWPQVQRGAEPTKQEPKKEELKKEEPKKAQSPRPETQATASAKKKPETAKKAWPKVQQVVDTSKKPAASKEENTSTAAKPAPAKENKDAKAAKAPVKPSPKPQKAEEKKDDPKSAATKKASKRAPATTSVASWLQAPAGKNKPTAAHFQTSGDAARAVNLVKQYGEGDTTVTALDDVSVNFRRGEFTAIMGPSGSGKSTLMHCMAGLDGASSGQAFIGSTDLSTLEDEEMTDLRRDRLGFIFQSFNLVPTLTAAENITLPMDIAGGEVDQEWFDEITERFGLKNRLNHRPSELSGGQQQRVACARALLSRPEIIFGDEPTGNLDSNSSTEVLNILRHSVDQDHQTVVIVTHDARAASFADRVIFLADGKIVNELKKPTIDQILSTMAGIERE</sequence>
<dbReference type="AlphaFoldDB" id="A0A0Q0YR52"/>
<dbReference type="CDD" id="cd03255">
    <property type="entry name" value="ABC_MJ0796_LolCDE_FtsE"/>
    <property type="match status" value="1"/>
</dbReference>
<evidence type="ECO:0000313" key="8">
    <source>
        <dbReference type="Proteomes" id="UP000050488"/>
    </source>
</evidence>
<reference evidence="7 8" key="1">
    <citation type="submission" date="2015-10" db="EMBL/GenBank/DDBJ databases">
        <title>Corynebacteirum lowii and Corynebacterium oculi species nova, derived from human clinical disease and and emended description of Corynebacterium mastiditis.</title>
        <authorList>
            <person name="Bernard K."/>
            <person name="Pacheco A.L."/>
            <person name="Mcdougall C."/>
            <person name="Burtx T."/>
            <person name="Weibe D."/>
            <person name="Tyler S."/>
            <person name="Olson A.B."/>
            <person name="Cnockaert M."/>
            <person name="Eguchi H."/>
            <person name="Kuwahara T."/>
            <person name="Nakayama-Imaohji H."/>
            <person name="Boudewijins M."/>
            <person name="Van Hoecke F."/>
            <person name="Bernier A.-M."/>
            <person name="Vandamme P."/>
        </authorList>
    </citation>
    <scope>NUCLEOTIDE SEQUENCE [LARGE SCALE GENOMIC DNA]</scope>
    <source>
        <strain evidence="7 8">NML 130206</strain>
    </source>
</reference>
<organism evidence="7 8">
    <name type="scientific">Corynebacterium lowii</name>
    <dbReference type="NCBI Taxonomy" id="1544413"/>
    <lineage>
        <taxon>Bacteria</taxon>
        <taxon>Bacillati</taxon>
        <taxon>Actinomycetota</taxon>
        <taxon>Actinomycetes</taxon>
        <taxon>Mycobacteriales</taxon>
        <taxon>Corynebacteriaceae</taxon>
        <taxon>Corynebacterium</taxon>
    </lineage>
</organism>
<evidence type="ECO:0000256" key="3">
    <source>
        <dbReference type="ARBA" id="ARBA00022741"/>
    </source>
</evidence>
<keyword evidence="4 7" id="KW-0067">ATP-binding</keyword>
<feature type="compositionally biased region" description="Basic and acidic residues" evidence="5">
    <location>
        <begin position="73"/>
        <end position="84"/>
    </location>
</feature>
<dbReference type="SUPFAM" id="SSF52540">
    <property type="entry name" value="P-loop containing nucleoside triphosphate hydrolases"/>
    <property type="match status" value="1"/>
</dbReference>
<dbReference type="InterPro" id="IPR003593">
    <property type="entry name" value="AAA+_ATPase"/>
</dbReference>
<keyword evidence="2" id="KW-0813">Transport</keyword>
<dbReference type="GO" id="GO:0016887">
    <property type="term" value="F:ATP hydrolysis activity"/>
    <property type="evidence" value="ECO:0007669"/>
    <property type="project" value="InterPro"/>
</dbReference>
<dbReference type="PANTHER" id="PTHR42798">
    <property type="entry name" value="LIPOPROTEIN-RELEASING SYSTEM ATP-BINDING PROTEIN LOLD"/>
    <property type="match status" value="1"/>
</dbReference>
<dbReference type="FunFam" id="3.40.50.300:FF:000032">
    <property type="entry name" value="Export ABC transporter ATP-binding protein"/>
    <property type="match status" value="1"/>
</dbReference>
<feature type="compositionally biased region" description="Basic and acidic residues" evidence="5">
    <location>
        <begin position="169"/>
        <end position="178"/>
    </location>
</feature>
<proteinExistence type="inferred from homology"/>
<comment type="similarity">
    <text evidence="1">Belongs to the ABC transporter superfamily.</text>
</comment>
<evidence type="ECO:0000313" key="7">
    <source>
        <dbReference type="EMBL" id="KQB84872.1"/>
    </source>
</evidence>
<feature type="domain" description="ABC transporter" evidence="6">
    <location>
        <begin position="242"/>
        <end position="479"/>
    </location>
</feature>
<evidence type="ECO:0000256" key="5">
    <source>
        <dbReference type="SAM" id="MobiDB-lite"/>
    </source>
</evidence>